<dbReference type="InterPro" id="IPR050103">
    <property type="entry name" value="Class-III_PLP-dep_AT"/>
</dbReference>
<dbReference type="InterPro" id="IPR005814">
    <property type="entry name" value="Aminotrans_3"/>
</dbReference>
<comment type="similarity">
    <text evidence="5">Belongs to the class-III pyridoxal-phosphate-dependent aminotransferase family.</text>
</comment>
<gene>
    <name evidence="6" type="ORF">IC620_09915</name>
</gene>
<keyword evidence="2 6" id="KW-0032">Aminotransferase</keyword>
<evidence type="ECO:0000313" key="7">
    <source>
        <dbReference type="Proteomes" id="UP000661691"/>
    </source>
</evidence>
<evidence type="ECO:0000256" key="5">
    <source>
        <dbReference type="RuleBase" id="RU003560"/>
    </source>
</evidence>
<evidence type="ECO:0000313" key="6">
    <source>
        <dbReference type="EMBL" id="MBD1372670.1"/>
    </source>
</evidence>
<dbReference type="GO" id="GO:0030170">
    <property type="term" value="F:pyridoxal phosphate binding"/>
    <property type="evidence" value="ECO:0007669"/>
    <property type="project" value="InterPro"/>
</dbReference>
<keyword evidence="3" id="KW-0808">Transferase</keyword>
<dbReference type="SUPFAM" id="SSF53383">
    <property type="entry name" value="PLP-dependent transferases"/>
    <property type="match status" value="1"/>
</dbReference>
<accession>A0A926NBG0</accession>
<reference evidence="6" key="1">
    <citation type="submission" date="2020-09" db="EMBL/GenBank/DDBJ databases">
        <title>A novel bacterium of genus Hazenella, isolated from South China Sea.</title>
        <authorList>
            <person name="Huang H."/>
            <person name="Mo K."/>
            <person name="Hu Y."/>
        </authorList>
    </citation>
    <scope>NUCLEOTIDE SEQUENCE</scope>
    <source>
        <strain evidence="6">IB182357</strain>
    </source>
</reference>
<name>A0A926NBG0_9BACL</name>
<dbReference type="PANTHER" id="PTHR11986:SF79">
    <property type="entry name" value="ACETYLORNITHINE AMINOTRANSFERASE, MITOCHONDRIAL"/>
    <property type="match status" value="1"/>
</dbReference>
<organism evidence="6 7">
    <name type="scientific">Polycladospora coralii</name>
    <dbReference type="NCBI Taxonomy" id="2771432"/>
    <lineage>
        <taxon>Bacteria</taxon>
        <taxon>Bacillati</taxon>
        <taxon>Bacillota</taxon>
        <taxon>Bacilli</taxon>
        <taxon>Bacillales</taxon>
        <taxon>Thermoactinomycetaceae</taxon>
        <taxon>Polycladospora</taxon>
    </lineage>
</organism>
<keyword evidence="4 5" id="KW-0663">Pyridoxal phosphate</keyword>
<comment type="cofactor">
    <cofactor evidence="1">
        <name>pyridoxal 5'-phosphate</name>
        <dbReference type="ChEBI" id="CHEBI:597326"/>
    </cofactor>
</comment>
<keyword evidence="7" id="KW-1185">Reference proteome</keyword>
<dbReference type="EMBL" id="JACXAH010000013">
    <property type="protein sequence ID" value="MBD1372670.1"/>
    <property type="molecule type" value="Genomic_DNA"/>
</dbReference>
<evidence type="ECO:0000256" key="1">
    <source>
        <dbReference type="ARBA" id="ARBA00001933"/>
    </source>
</evidence>
<dbReference type="Pfam" id="PF00202">
    <property type="entry name" value="Aminotran_3"/>
    <property type="match status" value="1"/>
</dbReference>
<dbReference type="AlphaFoldDB" id="A0A926NBG0"/>
<protein>
    <submittedName>
        <fullName evidence="6">Aminotransferase class III-fold pyridoxal phosphate-dependent enzyme</fullName>
    </submittedName>
</protein>
<dbReference type="InterPro" id="IPR015424">
    <property type="entry name" value="PyrdxlP-dep_Trfase"/>
</dbReference>
<dbReference type="GO" id="GO:0042802">
    <property type="term" value="F:identical protein binding"/>
    <property type="evidence" value="ECO:0007669"/>
    <property type="project" value="TreeGrafter"/>
</dbReference>
<proteinExistence type="inferred from homology"/>
<dbReference type="Gene3D" id="3.90.1150.10">
    <property type="entry name" value="Aspartate Aminotransferase, domain 1"/>
    <property type="match status" value="1"/>
</dbReference>
<dbReference type="Proteomes" id="UP000661691">
    <property type="component" value="Unassembled WGS sequence"/>
</dbReference>
<dbReference type="Gene3D" id="3.40.640.10">
    <property type="entry name" value="Type I PLP-dependent aspartate aminotransferase-like (Major domain)"/>
    <property type="match status" value="1"/>
</dbReference>
<dbReference type="PANTHER" id="PTHR11986">
    <property type="entry name" value="AMINOTRANSFERASE CLASS III"/>
    <property type="match status" value="1"/>
</dbReference>
<evidence type="ECO:0000256" key="3">
    <source>
        <dbReference type="ARBA" id="ARBA00022679"/>
    </source>
</evidence>
<evidence type="ECO:0000256" key="4">
    <source>
        <dbReference type="ARBA" id="ARBA00022898"/>
    </source>
</evidence>
<dbReference type="InterPro" id="IPR015421">
    <property type="entry name" value="PyrdxlP-dep_Trfase_major"/>
</dbReference>
<evidence type="ECO:0000256" key="2">
    <source>
        <dbReference type="ARBA" id="ARBA00022576"/>
    </source>
</evidence>
<comment type="caution">
    <text evidence="6">The sequence shown here is derived from an EMBL/GenBank/DDBJ whole genome shotgun (WGS) entry which is preliminary data.</text>
</comment>
<sequence>MSKSTIDQIPNEQLHALRFGHDMHFNHYGQKLPFASINAKGLTQQLVSLEGDHAGTPFETIDASGGYGSACLGAGHEVMLEAMQDAYKAGYVTDELGSIERAQLLHELFGSQGLWRDHFPADQYHVSGRNSGSEGMEFALKLALESRFDHRNLKYATGKEKRNIIVAFEGAWHGWTSGLVPLLNRRHYRMGLPTIDVDDSYGVKVEHLPFGDEERIRQYFTEKGEQILAVVIEPIQGDAGIIMPPTSYLRKVSNMCRDNQVLLIADEVLTFAKTGQFFAMTDEQGPIPTDITVIGKSLGMGVISTSMVIARRQLSIRSTGAVATSDLRPITCSIMRKGIRYIVEKNLLEQSLQLGKYLQTLLKEEIIRTLPDIYQEARGCGVMHGVELTEQAASQLMAFRKTIIEHGVYTEFMAGAGRRSNGRRYIFPTMRIAPALIISKPQIEQIIENIQRGSKAFQERYLT</sequence>
<dbReference type="RefSeq" id="WP_191142081.1">
    <property type="nucleotide sequence ID" value="NZ_JACXAH010000013.1"/>
</dbReference>
<dbReference type="GO" id="GO:0008483">
    <property type="term" value="F:transaminase activity"/>
    <property type="evidence" value="ECO:0007669"/>
    <property type="project" value="UniProtKB-KW"/>
</dbReference>
<dbReference type="InterPro" id="IPR015422">
    <property type="entry name" value="PyrdxlP-dep_Trfase_small"/>
</dbReference>